<name>A0A4V4NF51_9ASCO</name>
<evidence type="ECO:0000256" key="7">
    <source>
        <dbReference type="ARBA" id="ARBA00023157"/>
    </source>
</evidence>
<dbReference type="EMBL" id="SELW01000657">
    <property type="protein sequence ID" value="TID14866.1"/>
    <property type="molecule type" value="Genomic_DNA"/>
</dbReference>
<feature type="signal peptide" evidence="10">
    <location>
        <begin position="1"/>
        <end position="22"/>
    </location>
</feature>
<comment type="subcellular location">
    <subcellularLocation>
        <location evidence="1 10">Cell membrane</location>
        <topology evidence="1 10">Lipid-anchor</topology>
        <topology evidence="1 10">GPI-anchor</topology>
    </subcellularLocation>
</comment>
<dbReference type="EC" id="2.4.1.-" evidence="10"/>
<keyword evidence="6 10" id="KW-0472">Membrane</keyword>
<dbReference type="InterPro" id="IPR004886">
    <property type="entry name" value="Glucanosyltransferase"/>
</dbReference>
<gene>
    <name evidence="13" type="ORF">CANINC_004537</name>
</gene>
<sequence>MIFGKLSTVAISIISCLSAVKADDDFPTIEVVGNKFFYSNNQSQFYIRGIAYQQDVSANDNTSFVDPLADEESCKRDLPYLTALNTNVLRVYALNAEEDHDGCMNLFKDAGIYVIADLAEPTLAINSNDPKWNLELFERYTSVIDMMQKYDNVLGFFAGNEVVFNSTNADSAPFVKAAIRDTKAYIKEKGYRDIPVGYSANDDAETRVASADYFACGDSDVKADFYGINMYEWCGDANFKTSGYQERTAEFANLTVPIFFSEYGCNEVQPRKFTEIATIFSDEMTDVWSGGIVYMYYQEVNDYGLVTVDDGAISTMPDYQYYSSEINNIHPTTATVDSASTSEANFQCPASSKGWPVATALPPTPNQGACDCMNHALECVVDDDVDEDNYEELFSYICGQIDCGGITGDGKTGKYGAFSFCSSKEQLSFVLNLYYLDQNKRKNACDFSGSAKLASATTASSCSSILSAAGPSGLGRAGVVTGDASKTTTSSKSTKATATTSSEKETKTTASKESSSSVSSISSTSKAGADVIRSSSIMGFFSIIAALML</sequence>
<keyword evidence="4 10" id="KW-0336">GPI-anchor</keyword>
<reference evidence="13 14" key="1">
    <citation type="journal article" date="2019" name="Front. Genet.">
        <title>Whole-Genome Sequencing of the Opportunistic Yeast Pathogen Candida inconspicua Uncovers Its Hybrid Origin.</title>
        <authorList>
            <person name="Mixao V."/>
            <person name="Hansen A.P."/>
            <person name="Saus E."/>
            <person name="Boekhout T."/>
            <person name="Lass-Florl C."/>
            <person name="Gabaldon T."/>
        </authorList>
    </citation>
    <scope>NUCLEOTIDE SEQUENCE [LARGE SCALE GENOMIC DNA]</scope>
    <source>
        <strain evidence="13 14">CBS 180</strain>
    </source>
</reference>
<dbReference type="InterPro" id="IPR017853">
    <property type="entry name" value="GH"/>
</dbReference>
<dbReference type="AlphaFoldDB" id="A0A4V4NF51"/>
<keyword evidence="9 10" id="KW-0449">Lipoprotein</keyword>
<proteinExistence type="inferred from homology"/>
<evidence type="ECO:0000256" key="1">
    <source>
        <dbReference type="ARBA" id="ARBA00004609"/>
    </source>
</evidence>
<keyword evidence="8" id="KW-0325">Glycoprotein</keyword>
<dbReference type="PROSITE" id="PS51257">
    <property type="entry name" value="PROKAR_LIPOPROTEIN"/>
    <property type="match status" value="1"/>
</dbReference>
<evidence type="ECO:0000256" key="8">
    <source>
        <dbReference type="ARBA" id="ARBA00023180"/>
    </source>
</evidence>
<dbReference type="GO" id="GO:0042124">
    <property type="term" value="F:1,3-beta-glucanosyltransferase activity"/>
    <property type="evidence" value="ECO:0007669"/>
    <property type="project" value="TreeGrafter"/>
</dbReference>
<dbReference type="FunFam" id="1.20.58.1040:FF:000005">
    <property type="entry name" value="1,3-beta-glucanosyltransferase"/>
    <property type="match status" value="1"/>
</dbReference>
<dbReference type="GO" id="GO:0031982">
    <property type="term" value="C:vesicle"/>
    <property type="evidence" value="ECO:0007669"/>
    <property type="project" value="UniProtKB-ARBA"/>
</dbReference>
<feature type="compositionally biased region" description="Low complexity" evidence="11">
    <location>
        <begin position="508"/>
        <end position="521"/>
    </location>
</feature>
<evidence type="ECO:0000256" key="6">
    <source>
        <dbReference type="ARBA" id="ARBA00023136"/>
    </source>
</evidence>
<dbReference type="GO" id="GO:0005886">
    <property type="term" value="C:plasma membrane"/>
    <property type="evidence" value="ECO:0007669"/>
    <property type="project" value="UniProtKB-SubCell"/>
</dbReference>
<comment type="caution">
    <text evidence="13">The sequence shown here is derived from an EMBL/GenBank/DDBJ whole genome shotgun (WGS) entry which is preliminary data.</text>
</comment>
<evidence type="ECO:0000256" key="10">
    <source>
        <dbReference type="RuleBase" id="RU361209"/>
    </source>
</evidence>
<dbReference type="Pfam" id="PF03198">
    <property type="entry name" value="Glyco_hydro_72"/>
    <property type="match status" value="1"/>
</dbReference>
<dbReference type="PANTHER" id="PTHR31468">
    <property type="entry name" value="1,3-BETA-GLUCANOSYLTRANSFERASE GAS1"/>
    <property type="match status" value="1"/>
</dbReference>
<keyword evidence="7" id="KW-1015">Disulfide bond</keyword>
<evidence type="ECO:0000256" key="3">
    <source>
        <dbReference type="ARBA" id="ARBA00022475"/>
    </source>
</evidence>
<dbReference type="Pfam" id="PF07983">
    <property type="entry name" value="X8"/>
    <property type="match status" value="1"/>
</dbReference>
<dbReference type="PANTHER" id="PTHR31468:SF2">
    <property type="entry name" value="1,3-BETA-GLUCANOSYLTRANSFERASE GAS1"/>
    <property type="match status" value="1"/>
</dbReference>
<feature type="domain" description="X8" evidence="12">
    <location>
        <begin position="377"/>
        <end position="464"/>
    </location>
</feature>
<comment type="function">
    <text evidence="10">Splits internally a 1,3-beta-glucan molecule and transfers the newly generated reducing end (the donor) to the non-reducing end of another 1,3-beta-glucan molecule (the acceptor) forming a 1,3-beta linkage, resulting in the elongation of 1,3-beta-glucan chains in the cell wall.</text>
</comment>
<dbReference type="InterPro" id="IPR012946">
    <property type="entry name" value="X8"/>
</dbReference>
<feature type="region of interest" description="Disordered" evidence="11">
    <location>
        <begin position="481"/>
        <end position="521"/>
    </location>
</feature>
<dbReference type="Proteomes" id="UP000307173">
    <property type="component" value="Unassembled WGS sequence"/>
</dbReference>
<accession>A0A4V4NF51</accession>
<keyword evidence="3" id="KW-1003">Cell membrane</keyword>
<dbReference type="SMART" id="SM00768">
    <property type="entry name" value="X8"/>
    <property type="match status" value="1"/>
</dbReference>
<evidence type="ECO:0000256" key="2">
    <source>
        <dbReference type="ARBA" id="ARBA00007528"/>
    </source>
</evidence>
<dbReference type="STRING" id="52247.A0A4V4NF51"/>
<dbReference type="GO" id="GO:0071970">
    <property type="term" value="P:fungal-type cell wall (1-&gt;3)-beta-D-glucan biosynthetic process"/>
    <property type="evidence" value="ECO:0007669"/>
    <property type="project" value="TreeGrafter"/>
</dbReference>
<keyword evidence="14" id="KW-1185">Reference proteome</keyword>
<dbReference type="SUPFAM" id="SSF51445">
    <property type="entry name" value="(Trans)glycosidases"/>
    <property type="match status" value="1"/>
</dbReference>
<comment type="similarity">
    <text evidence="2 10">Belongs to the glycosyl hydrolase 72 family.</text>
</comment>
<keyword evidence="10" id="KW-0808">Transferase</keyword>
<dbReference type="GO" id="GO:0098552">
    <property type="term" value="C:side of membrane"/>
    <property type="evidence" value="ECO:0007669"/>
    <property type="project" value="UniProtKB-KW"/>
</dbReference>
<dbReference type="Gene3D" id="3.20.20.80">
    <property type="entry name" value="Glycosidases"/>
    <property type="match status" value="1"/>
</dbReference>
<protein>
    <recommendedName>
        <fullName evidence="10">1,3-beta-glucanosyltransferase</fullName>
        <ecNumber evidence="10">2.4.1.-</ecNumber>
    </recommendedName>
</protein>
<evidence type="ECO:0000313" key="14">
    <source>
        <dbReference type="Proteomes" id="UP000307173"/>
    </source>
</evidence>
<evidence type="ECO:0000313" key="13">
    <source>
        <dbReference type="EMBL" id="TID14866.1"/>
    </source>
</evidence>
<dbReference type="GO" id="GO:0031505">
    <property type="term" value="P:fungal-type cell wall organization"/>
    <property type="evidence" value="ECO:0007669"/>
    <property type="project" value="UniProtKB-ARBA"/>
</dbReference>
<evidence type="ECO:0000256" key="9">
    <source>
        <dbReference type="ARBA" id="ARBA00023288"/>
    </source>
</evidence>
<evidence type="ECO:0000256" key="11">
    <source>
        <dbReference type="SAM" id="MobiDB-lite"/>
    </source>
</evidence>
<dbReference type="OrthoDB" id="421038at2759"/>
<evidence type="ECO:0000259" key="12">
    <source>
        <dbReference type="SMART" id="SM00768"/>
    </source>
</evidence>
<evidence type="ECO:0000256" key="5">
    <source>
        <dbReference type="ARBA" id="ARBA00022729"/>
    </source>
</evidence>
<dbReference type="FunFam" id="3.20.20.80:FF:000038">
    <property type="entry name" value="1,3-beta-glucanosyltransferase"/>
    <property type="match status" value="1"/>
</dbReference>
<feature type="chain" id="PRO_5020879166" description="1,3-beta-glucanosyltransferase" evidence="10">
    <location>
        <begin position="23"/>
        <end position="549"/>
    </location>
</feature>
<keyword evidence="5 10" id="KW-0732">Signal</keyword>
<dbReference type="Gene3D" id="1.20.58.1040">
    <property type="match status" value="1"/>
</dbReference>
<feature type="compositionally biased region" description="Low complexity" evidence="11">
    <location>
        <begin position="484"/>
        <end position="501"/>
    </location>
</feature>
<evidence type="ECO:0000256" key="4">
    <source>
        <dbReference type="ARBA" id="ARBA00022622"/>
    </source>
</evidence>
<dbReference type="GO" id="GO:0030445">
    <property type="term" value="C:yeast-form cell wall"/>
    <property type="evidence" value="ECO:0007669"/>
    <property type="project" value="UniProtKB-ARBA"/>
</dbReference>
<organism evidence="13 14">
    <name type="scientific">Pichia inconspicua</name>
    <dbReference type="NCBI Taxonomy" id="52247"/>
    <lineage>
        <taxon>Eukaryota</taxon>
        <taxon>Fungi</taxon>
        <taxon>Dikarya</taxon>
        <taxon>Ascomycota</taxon>
        <taxon>Saccharomycotina</taxon>
        <taxon>Pichiomycetes</taxon>
        <taxon>Pichiales</taxon>
        <taxon>Pichiaceae</taxon>
        <taxon>Pichia</taxon>
    </lineage>
</organism>